<comment type="subcellular location">
    <subcellularLocation>
        <location evidence="1">Cell membrane</location>
        <topology evidence="1">Multi-pass membrane protein</topology>
    </subcellularLocation>
</comment>
<evidence type="ECO:0000256" key="1">
    <source>
        <dbReference type="ARBA" id="ARBA00004651"/>
    </source>
</evidence>
<dbReference type="EMBL" id="LT907782">
    <property type="protein sequence ID" value="SNX59043.1"/>
    <property type="molecule type" value="Genomic_DNA"/>
</dbReference>
<keyword evidence="5 7" id="KW-1133">Transmembrane helix</keyword>
<evidence type="ECO:0000256" key="5">
    <source>
        <dbReference type="ARBA" id="ARBA00022989"/>
    </source>
</evidence>
<dbReference type="OrthoDB" id="9807187at2"/>
<protein>
    <submittedName>
        <fullName evidence="8">Multisubunit potassium/proton antiporter, PhaE subunit</fullName>
    </submittedName>
</protein>
<name>A0A285BW32_9PROT</name>
<evidence type="ECO:0000256" key="6">
    <source>
        <dbReference type="ARBA" id="ARBA00023136"/>
    </source>
</evidence>
<dbReference type="AlphaFoldDB" id="A0A285BW32"/>
<feature type="transmembrane region" description="Helical" evidence="7">
    <location>
        <begin position="63"/>
        <end position="86"/>
    </location>
</feature>
<dbReference type="GO" id="GO:0005886">
    <property type="term" value="C:plasma membrane"/>
    <property type="evidence" value="ECO:0007669"/>
    <property type="project" value="UniProtKB-SubCell"/>
</dbReference>
<evidence type="ECO:0000256" key="7">
    <source>
        <dbReference type="SAM" id="Phobius"/>
    </source>
</evidence>
<proteinExistence type="inferred from homology"/>
<dbReference type="Pfam" id="PF01899">
    <property type="entry name" value="MNHE"/>
    <property type="match status" value="1"/>
</dbReference>
<keyword evidence="6 7" id="KW-0472">Membrane</keyword>
<dbReference type="NCBIfam" id="NF006518">
    <property type="entry name" value="PRK08965.1-2"/>
    <property type="match status" value="1"/>
</dbReference>
<gene>
    <name evidence="8" type="ORF">SAMN06296273_0480</name>
</gene>
<reference evidence="8 9" key="1">
    <citation type="submission" date="2017-08" db="EMBL/GenBank/DDBJ databases">
        <authorList>
            <person name="de Groot N.N."/>
        </authorList>
    </citation>
    <scope>NUCLEOTIDE SEQUENCE [LARGE SCALE GENOMIC DNA]</scope>
    <source>
        <strain evidence="8 9">Nm15</strain>
    </source>
</reference>
<comment type="similarity">
    <text evidence="2">Belongs to the CPA3 antiporters (TC 2.A.63) subunit E family.</text>
</comment>
<evidence type="ECO:0000313" key="8">
    <source>
        <dbReference type="EMBL" id="SNX59043.1"/>
    </source>
</evidence>
<dbReference type="PIRSF" id="PIRSF019239">
    <property type="entry name" value="MrpE"/>
    <property type="match status" value="1"/>
</dbReference>
<evidence type="ECO:0000313" key="9">
    <source>
        <dbReference type="Proteomes" id="UP000242498"/>
    </source>
</evidence>
<dbReference type="GO" id="GO:0008324">
    <property type="term" value="F:monoatomic cation transmembrane transporter activity"/>
    <property type="evidence" value="ECO:0007669"/>
    <property type="project" value="InterPro"/>
</dbReference>
<evidence type="ECO:0000256" key="3">
    <source>
        <dbReference type="ARBA" id="ARBA00022475"/>
    </source>
</evidence>
<accession>A0A285BW32</accession>
<organism evidence="8 9">
    <name type="scientific">Nitrosomonas ureae</name>
    <dbReference type="NCBI Taxonomy" id="44577"/>
    <lineage>
        <taxon>Bacteria</taxon>
        <taxon>Pseudomonadati</taxon>
        <taxon>Pseudomonadota</taxon>
        <taxon>Betaproteobacteria</taxon>
        <taxon>Nitrosomonadales</taxon>
        <taxon>Nitrosomonadaceae</taxon>
        <taxon>Nitrosomonas</taxon>
    </lineage>
</organism>
<evidence type="ECO:0000256" key="4">
    <source>
        <dbReference type="ARBA" id="ARBA00022692"/>
    </source>
</evidence>
<feature type="transmembrane region" description="Helical" evidence="7">
    <location>
        <begin position="20"/>
        <end position="43"/>
    </location>
</feature>
<sequence>MTAMARLLPHPILSPTLTVLWLLLVNSITPGQIVLGLLLGWMIPLLTQRFWPEVVTIRKPFTLLRYIGLLLLDIIMANFTVARLILGDLDRLKPVFIQLPLSVTSDLAISLLANSITLTPGTVSARLSEDRRYLLIHALNEADPDTLIATIKQRYERPLQEIFEQC</sequence>
<dbReference type="PANTHER" id="PTHR34584:SF1">
    <property type="entry name" value="NA(+)_H(+) ANTIPORTER SUBUNIT E1"/>
    <property type="match status" value="1"/>
</dbReference>
<keyword evidence="4 7" id="KW-0812">Transmembrane</keyword>
<evidence type="ECO:0000256" key="2">
    <source>
        <dbReference type="ARBA" id="ARBA00006228"/>
    </source>
</evidence>
<dbReference type="RefSeq" id="WP_096291853.1">
    <property type="nucleotide sequence ID" value="NZ_LT907782.1"/>
</dbReference>
<dbReference type="InterPro" id="IPR002758">
    <property type="entry name" value="Cation_antiport_E"/>
</dbReference>
<dbReference type="Proteomes" id="UP000242498">
    <property type="component" value="Chromosome I"/>
</dbReference>
<dbReference type="PANTHER" id="PTHR34584">
    <property type="entry name" value="NA(+)/H(+) ANTIPORTER SUBUNIT E1"/>
    <property type="match status" value="1"/>
</dbReference>
<keyword evidence="3" id="KW-1003">Cell membrane</keyword>